<dbReference type="EMBL" id="AZMM01001467">
    <property type="protein sequence ID" value="ETJ44536.1"/>
    <property type="molecule type" value="Genomic_DNA"/>
</dbReference>
<dbReference type="SUPFAM" id="SSF100950">
    <property type="entry name" value="NagB/RpiA/CoA transferase-like"/>
    <property type="match status" value="1"/>
</dbReference>
<dbReference type="Pfam" id="PF04198">
    <property type="entry name" value="Sugar-bind"/>
    <property type="match status" value="1"/>
</dbReference>
<feature type="non-terminal residue" evidence="2">
    <location>
        <position position="1"/>
    </location>
</feature>
<proteinExistence type="predicted"/>
<organism evidence="2">
    <name type="scientific">human gut metagenome</name>
    <dbReference type="NCBI Taxonomy" id="408170"/>
    <lineage>
        <taxon>unclassified sequences</taxon>
        <taxon>metagenomes</taxon>
        <taxon>organismal metagenomes</taxon>
    </lineage>
</organism>
<dbReference type="Gene3D" id="3.40.50.1360">
    <property type="match status" value="1"/>
</dbReference>
<protein>
    <submittedName>
        <fullName evidence="2">Transcriptional regulator</fullName>
    </submittedName>
</protein>
<evidence type="ECO:0000259" key="1">
    <source>
        <dbReference type="Pfam" id="PF04198"/>
    </source>
</evidence>
<dbReference type="AlphaFoldDB" id="W1YQC8"/>
<feature type="non-terminal residue" evidence="2">
    <location>
        <position position="71"/>
    </location>
</feature>
<accession>W1YQC8</accession>
<gene>
    <name evidence="2" type="ORF">Q604_UNBC01467G0001</name>
</gene>
<dbReference type="GO" id="GO:0030246">
    <property type="term" value="F:carbohydrate binding"/>
    <property type="evidence" value="ECO:0007669"/>
    <property type="project" value="InterPro"/>
</dbReference>
<dbReference type="InterPro" id="IPR037171">
    <property type="entry name" value="NagB/RpiA_transferase-like"/>
</dbReference>
<dbReference type="InterPro" id="IPR007324">
    <property type="entry name" value="Sugar-bd_dom_put"/>
</dbReference>
<evidence type="ECO:0000313" key="2">
    <source>
        <dbReference type="EMBL" id="ETJ44536.1"/>
    </source>
</evidence>
<sequence length="71" mass="8118">GSRHLNNVHFFPLAGGPSHIHARYHVNTLIYSMANKYHGDCRFMNATIIQEDEILAKGILSSKYFDDLKRS</sequence>
<reference evidence="2" key="1">
    <citation type="submission" date="2013-12" db="EMBL/GenBank/DDBJ databases">
        <title>A Varibaculum cambriense genome reconstructed from a premature infant gut community with otherwise low bacterial novelty that shifts toward anaerobic metabolism during the third week of life.</title>
        <authorList>
            <person name="Brown C.T."/>
            <person name="Sharon I."/>
            <person name="Thomas B.C."/>
            <person name="Castelle C.J."/>
            <person name="Morowitz M.J."/>
            <person name="Banfield J.F."/>
        </authorList>
    </citation>
    <scope>NUCLEOTIDE SEQUENCE</scope>
</reference>
<feature type="domain" description="Sugar-binding" evidence="1">
    <location>
        <begin position="4"/>
        <end position="67"/>
    </location>
</feature>
<comment type="caution">
    <text evidence="2">The sequence shown here is derived from an EMBL/GenBank/DDBJ whole genome shotgun (WGS) entry which is preliminary data.</text>
</comment>
<name>W1YQC8_9ZZZZ</name>